<feature type="domain" description="Transposase Tn5-like N-terminal" evidence="1">
    <location>
        <begin position="14"/>
        <end position="71"/>
    </location>
</feature>
<keyword evidence="2" id="KW-0614">Plasmid</keyword>
<dbReference type="AlphaFoldDB" id="A0A2K9ZGN9"/>
<protein>
    <submittedName>
        <fullName evidence="2">Transposase</fullName>
    </submittedName>
</protein>
<dbReference type="InterPro" id="IPR054836">
    <property type="entry name" value="Tn5_transposase"/>
</dbReference>
<dbReference type="InterPro" id="IPR014737">
    <property type="entry name" value="Transposase_Tn5-like_C"/>
</dbReference>
<sequence length="480" mass="54110">MSVRDDVMADNDGHWSKQEIDAGSFKDARLGRRCTELLRQLGEHMGGSIPFACQDWANTKAAYRFFSNPNVEEGDILNGHFAATAQRYDASNGPILVLQDTTEFTYQRRNPHAVGFTKSVNSGRDKQERLRHHTVCGILMHSSLAVTLDGLPLGLAAVKFWSRDKFKGTAQLKRKVNPTRVPIETKESIRWLENLCQSLTLLGQPDRCIHVGDRESDIYELYCLTKELGTHFVVRTVVDRLAGNGDHTISAEMRDVETVGRHLIEVRADTDEVTKVHLDIRFKRIRVLPPIGKKKRYPALDLTVIHAVEPDPPAGRKRIEWKLLTDLEVHSCEEAVEKIKWYAMRWKIEVFPKILKSGCRAEDARLRTADRLANLVAVFCIMSWRMLWLTMLACTAPETPPTAALTEQEIEILDQMVSNAGNRQATPGSLNFYLTKLARLGGYLARTSDPPPGNTVVWRGLSRLTDIRLGTEMAATLRCG</sequence>
<organism evidence="2 3">
    <name type="scientific">Rhizobium leguminosarum</name>
    <dbReference type="NCBI Taxonomy" id="384"/>
    <lineage>
        <taxon>Bacteria</taxon>
        <taxon>Pseudomonadati</taxon>
        <taxon>Pseudomonadota</taxon>
        <taxon>Alphaproteobacteria</taxon>
        <taxon>Hyphomicrobiales</taxon>
        <taxon>Rhizobiaceae</taxon>
        <taxon>Rhizobium/Agrobacterium group</taxon>
        <taxon>Rhizobium</taxon>
    </lineage>
</organism>
<dbReference type="Gene3D" id="3.90.350.10">
    <property type="entry name" value="Transposase Inhibitor Protein From Tn5, Chain A, domain 1"/>
    <property type="match status" value="1"/>
</dbReference>
<evidence type="ECO:0000313" key="2">
    <source>
        <dbReference type="EMBL" id="AUW47422.1"/>
    </source>
</evidence>
<dbReference type="Gene3D" id="1.10.740.10">
    <property type="entry name" value="Transferase Inhibitor Protein From Tn5, Chain"/>
    <property type="match status" value="1"/>
</dbReference>
<dbReference type="InterPro" id="IPR047768">
    <property type="entry name" value="Tn5p-like"/>
</dbReference>
<dbReference type="NCBIfam" id="NF033590">
    <property type="entry name" value="transpos_IS4_3"/>
    <property type="match status" value="1"/>
</dbReference>
<evidence type="ECO:0000259" key="1">
    <source>
        <dbReference type="Pfam" id="PF14706"/>
    </source>
</evidence>
<dbReference type="Gene3D" id="1.10.246.40">
    <property type="entry name" value="Tn5 transposase, domain 1"/>
    <property type="match status" value="1"/>
</dbReference>
<dbReference type="SUPFAM" id="SSF53098">
    <property type="entry name" value="Ribonuclease H-like"/>
    <property type="match status" value="1"/>
</dbReference>
<dbReference type="PANTHER" id="PTHR37319:SF1">
    <property type="entry name" value="TRANSPOSASE TN5 DIMERISATION DOMAIN-CONTAINING PROTEIN"/>
    <property type="match status" value="1"/>
</dbReference>
<accession>A0A2K9ZGN9</accession>
<reference evidence="2 3" key="1">
    <citation type="submission" date="2017-11" db="EMBL/GenBank/DDBJ databases">
        <title>Complete genome of Rhizobium leguminosarum Norway, an ineffective micro-symbiont.</title>
        <authorList>
            <person name="Hoffrichter A."/>
            <person name="Liang J."/>
            <person name="Brachmann A."/>
            <person name="Marin M."/>
        </authorList>
    </citation>
    <scope>NUCLEOTIDE SEQUENCE [LARGE SCALE GENOMIC DNA]</scope>
    <source>
        <strain evidence="2 3">Norway</strain>
        <plasmid evidence="3">prln3</plasmid>
    </source>
</reference>
<dbReference type="InterPro" id="IPR038215">
    <property type="entry name" value="TN5-like_N_sf"/>
</dbReference>
<proteinExistence type="predicted"/>
<dbReference type="InterPro" id="IPR012337">
    <property type="entry name" value="RNaseH-like_sf"/>
</dbReference>
<gene>
    <name evidence="2" type="ORF">CUJ84_pRLN3000297</name>
</gene>
<dbReference type="Pfam" id="PF14706">
    <property type="entry name" value="Tnp_DNA_bind"/>
    <property type="match status" value="1"/>
</dbReference>
<dbReference type="PANTHER" id="PTHR37319">
    <property type="entry name" value="TRANSPOSASE"/>
    <property type="match status" value="1"/>
</dbReference>
<dbReference type="InterPro" id="IPR014735">
    <property type="entry name" value="Transposase_Tn5-like_N"/>
</dbReference>
<geneLocation type="plasmid" evidence="3">
    <name>prln3</name>
</geneLocation>
<name>A0A2K9ZGN9_RHILE</name>
<evidence type="ECO:0000313" key="3">
    <source>
        <dbReference type="Proteomes" id="UP000238523"/>
    </source>
</evidence>
<dbReference type="EMBL" id="CP025015">
    <property type="protein sequence ID" value="AUW47422.1"/>
    <property type="molecule type" value="Genomic_DNA"/>
</dbReference>
<dbReference type="Proteomes" id="UP000238523">
    <property type="component" value="Plasmid pRLN3"/>
</dbReference>